<feature type="domain" description="Calx-beta" evidence="4">
    <location>
        <begin position="915"/>
        <end position="1018"/>
    </location>
</feature>
<feature type="domain" description="Calx-beta" evidence="4">
    <location>
        <begin position="1031"/>
        <end position="1131"/>
    </location>
</feature>
<dbReference type="KEGG" id="hbs:IPV69_10125"/>
<dbReference type="Gene3D" id="2.160.20.10">
    <property type="entry name" value="Single-stranded right-handed beta-helix, Pectin lyase-like"/>
    <property type="match status" value="1"/>
</dbReference>
<reference evidence="5 6" key="1">
    <citation type="submission" date="2020-10" db="EMBL/GenBank/DDBJ databases">
        <title>Wide distribution of Phycisphaera-like planctomycetes from WD2101 soil group in peatlands and genome analysis of the first cultivated representative.</title>
        <authorList>
            <person name="Dedysh S.N."/>
            <person name="Beletsky A.V."/>
            <person name="Ivanova A."/>
            <person name="Kulichevskaya I.S."/>
            <person name="Suzina N.E."/>
            <person name="Philippov D.A."/>
            <person name="Rakitin A.L."/>
            <person name="Mardanov A.V."/>
            <person name="Ravin N.V."/>
        </authorList>
    </citation>
    <scope>NUCLEOTIDE SEQUENCE [LARGE SCALE GENOMIC DNA]</scope>
    <source>
        <strain evidence="5 6">M1803</strain>
    </source>
</reference>
<keyword evidence="3" id="KW-0106">Calcium</keyword>
<dbReference type="Pfam" id="PF20009">
    <property type="entry name" value="GEVED"/>
    <property type="match status" value="1"/>
</dbReference>
<dbReference type="SMART" id="SM00237">
    <property type="entry name" value="Calx_beta"/>
    <property type="match status" value="3"/>
</dbReference>
<dbReference type="InterPro" id="IPR011050">
    <property type="entry name" value="Pectin_lyase_fold/virulence"/>
</dbReference>
<keyword evidence="6" id="KW-1185">Reference proteome</keyword>
<keyword evidence="2" id="KW-0677">Repeat</keyword>
<dbReference type="GO" id="GO:0007154">
    <property type="term" value="P:cell communication"/>
    <property type="evidence" value="ECO:0007669"/>
    <property type="project" value="InterPro"/>
</dbReference>
<dbReference type="Gene3D" id="2.60.40.2030">
    <property type="match status" value="3"/>
</dbReference>
<dbReference type="AlphaFoldDB" id="A0A7M2X255"/>
<dbReference type="Proteomes" id="UP000593765">
    <property type="component" value="Chromosome"/>
</dbReference>
<dbReference type="InterPro" id="IPR039448">
    <property type="entry name" value="Beta_helix"/>
</dbReference>
<evidence type="ECO:0000256" key="1">
    <source>
        <dbReference type="ARBA" id="ARBA00022729"/>
    </source>
</evidence>
<dbReference type="PANTHER" id="PTHR37494:SF1">
    <property type="entry name" value="STAPHYLOCOCCUS AUREUS SURFACE PROTEIN A"/>
    <property type="match status" value="1"/>
</dbReference>
<name>A0A7M2X255_9BACT</name>
<dbReference type="GO" id="GO:0016020">
    <property type="term" value="C:membrane"/>
    <property type="evidence" value="ECO:0007669"/>
    <property type="project" value="InterPro"/>
</dbReference>
<evidence type="ECO:0000313" key="5">
    <source>
        <dbReference type="EMBL" id="QOV91689.1"/>
    </source>
</evidence>
<evidence type="ECO:0000256" key="2">
    <source>
        <dbReference type="ARBA" id="ARBA00022737"/>
    </source>
</evidence>
<dbReference type="SUPFAM" id="SSF51126">
    <property type="entry name" value="Pectin lyase-like"/>
    <property type="match status" value="2"/>
</dbReference>
<dbReference type="InterPro" id="IPR003644">
    <property type="entry name" value="Calx_beta"/>
</dbReference>
<dbReference type="SMART" id="SM00710">
    <property type="entry name" value="PbH1"/>
    <property type="match status" value="9"/>
</dbReference>
<evidence type="ECO:0000313" key="6">
    <source>
        <dbReference type="Proteomes" id="UP000593765"/>
    </source>
</evidence>
<dbReference type="PANTHER" id="PTHR37494">
    <property type="entry name" value="HEMAGGLUTININ"/>
    <property type="match status" value="1"/>
</dbReference>
<dbReference type="InterPro" id="IPR059226">
    <property type="entry name" value="Choice_anch_Q_dom"/>
</dbReference>
<evidence type="ECO:0000259" key="4">
    <source>
        <dbReference type="SMART" id="SM00237"/>
    </source>
</evidence>
<dbReference type="NCBIfam" id="NF041518">
    <property type="entry name" value="choice_anch_Q"/>
    <property type="match status" value="2"/>
</dbReference>
<accession>A0A7M2X255</accession>
<organism evidence="5 6">
    <name type="scientific">Humisphaera borealis</name>
    <dbReference type="NCBI Taxonomy" id="2807512"/>
    <lineage>
        <taxon>Bacteria</taxon>
        <taxon>Pseudomonadati</taxon>
        <taxon>Planctomycetota</taxon>
        <taxon>Phycisphaerae</taxon>
        <taxon>Tepidisphaerales</taxon>
        <taxon>Tepidisphaeraceae</taxon>
        <taxon>Humisphaera</taxon>
    </lineage>
</organism>
<dbReference type="SUPFAM" id="SSF141072">
    <property type="entry name" value="CalX-like"/>
    <property type="match status" value="3"/>
</dbReference>
<dbReference type="InterPro" id="IPR012334">
    <property type="entry name" value="Pectin_lyas_fold"/>
</dbReference>
<dbReference type="EMBL" id="CP063458">
    <property type="protein sequence ID" value="QOV91689.1"/>
    <property type="molecule type" value="Genomic_DNA"/>
</dbReference>
<sequence>MRRPADFRKWSRFARLSQAAAVRAIPSLEPLEARRLMIASDGGDAPDTYGTLVVSNGPAHGIVAVRLGSAVGTDSNLQATAAANTDPDDDGVFVGTSLLQDLTLSGPTVNLTIKVANPQSATTGEFLHAWIDFDGNGTFDAAEKIIDNQDMAIGDNAVAVTIPGNAKPGTTYARFRIVQSSTPGLGPKGQTATFTNGEVEDYRLTISRAESLIVTTTADEDDGTSDPAFGAGTSLRESMTYAASTAGDDTITFSNLFDTAQTITLGSSITVSGMNGAITVNGPGAKLLTVTGGTFDLLRIIGNTAAFTLNDITLGSAGAAVANGAGIRVDNSTINFNRGVIRGRDKGLISDRAGPVTITDSALLNNAESSSGFGAGGVAALDTISLTIRNSTISGNSSSTSSLAGGVQAIRTALTIENSTIAGNSGGTGGVRSDSTTTISNTLVAGNTVTGSFSDRADFYHTSGTLVANNNLIGESGTAAVVHGVDGNIVGKDDGAGGRIDLPLSEIVDALADNGGPTPTHALIIGSPAFNKGRNSLITSGLTTDQRGTGFARIGAGTVDIGAFERNNFNDSLVVTTTADEDDGTSDPAFGAGTSLREAMTYAASTAGNDTITFSSLFDTAKTITLGSTIDLIDTTGATTVNGTGAELLTITGTPQLFAIQNGTLTLNDITLGTAGATNAEEGIRSTDATVAIHRSVITGRQTAVSGNSSDVTIADSTIAGNEALQTGGVEAFSSKLTIRNSTISGNSSTGTTYAGGVYSIRTDLLIENSTVSGNNGGVGGSYLYADEIGGSVTLRNSIFAGNTNGGGSFYTNDLNAFDGNGVNASHNLIGDPATANIVHGTNGNIVGKDDGAGGRTPLPFVEIAGALGDNGGPTPTHALVAGSPALGAGLNTLVPTGLDFDQRGTGFTRIVGTVDIGAFEAQQADVSIDDVSLTEGDSGVKVFSFNVTRTADTGTASVQWATANGTTPGAIAQAGLDYQAASGTVNFAAGQLVQAVTVNVYGDTDIESDQSFFVNLSNPTNLVITDGQGEGTIQNDDIPPPTLTIADASVTEGDSGTKNINFTVTLDRKINQPVSFKYATASGTATSGTDFVAKSGTLTIPAFGKTAVVTIQVKGDTVYEPNETFFVNLSAPTVAVIGDAQGKGTIVNNDAVPKIRINNAPTITEGNSGTKLMTFTVTLDRPSGAAVSVKFATADGTAKASLNDYIAKSGTVTFNPGETSKTITVSVVGDTKKGVTETLFVNLTSPVGAIIDDGQGVGTILNDD</sequence>
<protein>
    <recommendedName>
        <fullName evidence="4">Calx-beta domain-containing protein</fullName>
    </recommendedName>
</protein>
<dbReference type="InterPro" id="IPR045474">
    <property type="entry name" value="GEVED"/>
</dbReference>
<dbReference type="InterPro" id="IPR006626">
    <property type="entry name" value="PbH1"/>
</dbReference>
<proteinExistence type="predicted"/>
<keyword evidence="1" id="KW-0732">Signal</keyword>
<dbReference type="Pfam" id="PF03160">
    <property type="entry name" value="Calx-beta"/>
    <property type="match status" value="3"/>
</dbReference>
<feature type="domain" description="Calx-beta" evidence="4">
    <location>
        <begin position="1143"/>
        <end position="1245"/>
    </location>
</feature>
<gene>
    <name evidence="5" type="ORF">IPV69_10125</name>
</gene>
<dbReference type="InterPro" id="IPR038081">
    <property type="entry name" value="CalX-like_sf"/>
</dbReference>
<evidence type="ECO:0000256" key="3">
    <source>
        <dbReference type="ARBA" id="ARBA00022837"/>
    </source>
</evidence>
<dbReference type="Pfam" id="PF13229">
    <property type="entry name" value="Beta_helix"/>
    <property type="match status" value="1"/>
</dbReference>